<evidence type="ECO:0000256" key="18">
    <source>
        <dbReference type="ARBA" id="ARBA00030638"/>
    </source>
</evidence>
<dbReference type="PANTHER" id="PTHR22993">
    <property type="entry name" value="FORMAMIDOPYRIMIDINE-DNA GLYCOSYLASE"/>
    <property type="match status" value="1"/>
</dbReference>
<dbReference type="NCBIfam" id="NF002211">
    <property type="entry name" value="PRK01103.1"/>
    <property type="match status" value="1"/>
</dbReference>
<evidence type="ECO:0000256" key="9">
    <source>
        <dbReference type="ARBA" id="ARBA00022763"/>
    </source>
</evidence>
<evidence type="ECO:0000256" key="20">
    <source>
        <dbReference type="PROSITE-ProRule" id="PRU00391"/>
    </source>
</evidence>
<evidence type="ECO:0000256" key="3">
    <source>
        <dbReference type="ARBA" id="ARBA00009409"/>
    </source>
</evidence>
<evidence type="ECO:0000256" key="13">
    <source>
        <dbReference type="ARBA" id="ARBA00023125"/>
    </source>
</evidence>
<dbReference type="STRING" id="1334629.MFUL124B02_29835"/>
<evidence type="ECO:0000256" key="11">
    <source>
        <dbReference type="ARBA" id="ARBA00022801"/>
    </source>
</evidence>
<keyword evidence="9" id="KW-0227">DNA damage</keyword>
<dbReference type="EMBL" id="BJXR01000027">
    <property type="protein sequence ID" value="GEN08266.1"/>
    <property type="molecule type" value="Genomic_DNA"/>
</dbReference>
<dbReference type="RefSeq" id="WP_074956229.1">
    <property type="nucleotide sequence ID" value="NZ_BJXR01000027.1"/>
</dbReference>
<dbReference type="GO" id="GO:0140078">
    <property type="term" value="F:class I DNA-(apurinic or apyrimidinic site) endonuclease activity"/>
    <property type="evidence" value="ECO:0007669"/>
    <property type="project" value="UniProtKB-EC"/>
</dbReference>
<comment type="caution">
    <text evidence="23">The sequence shown here is derived from an EMBL/GenBank/DDBJ whole genome shotgun (WGS) entry which is preliminary data.</text>
</comment>
<keyword evidence="25" id="KW-1185">Reference proteome</keyword>
<dbReference type="Pfam" id="PF06827">
    <property type="entry name" value="zf-FPG_IleRS"/>
    <property type="match status" value="1"/>
</dbReference>
<evidence type="ECO:0000313" key="25">
    <source>
        <dbReference type="Proteomes" id="UP000183760"/>
    </source>
</evidence>
<dbReference type="SMART" id="SM01232">
    <property type="entry name" value="H2TH"/>
    <property type="match status" value="1"/>
</dbReference>
<dbReference type="SUPFAM" id="SSF81624">
    <property type="entry name" value="N-terminal domain of MutM-like DNA repair proteins"/>
    <property type="match status" value="1"/>
</dbReference>
<feature type="domain" description="Formamidopyrimidine-DNA glycosylase catalytic" evidence="22">
    <location>
        <begin position="2"/>
        <end position="115"/>
    </location>
</feature>
<evidence type="ECO:0000256" key="14">
    <source>
        <dbReference type="ARBA" id="ARBA00023204"/>
    </source>
</evidence>
<keyword evidence="15 24" id="KW-0456">Lyase</keyword>
<dbReference type="SUPFAM" id="SSF46946">
    <property type="entry name" value="S13-like H2TH domain"/>
    <property type="match status" value="1"/>
</dbReference>
<name>A0A511T284_MYXFU</name>
<dbReference type="InterPro" id="IPR012319">
    <property type="entry name" value="FPG_cat"/>
</dbReference>
<reference evidence="23 26" key="2">
    <citation type="submission" date="2019-07" db="EMBL/GenBank/DDBJ databases">
        <title>Whole genome shotgun sequence of Myxococcus fulvus NBRC 100333.</title>
        <authorList>
            <person name="Hosoyama A."/>
            <person name="Uohara A."/>
            <person name="Ohji S."/>
            <person name="Ichikawa N."/>
        </authorList>
    </citation>
    <scope>NUCLEOTIDE SEQUENCE [LARGE SCALE GENOMIC DNA]</scope>
    <source>
        <strain evidence="23 26">NBRC 100333</strain>
    </source>
</reference>
<evidence type="ECO:0000256" key="15">
    <source>
        <dbReference type="ARBA" id="ARBA00023239"/>
    </source>
</evidence>
<proteinExistence type="inferred from homology"/>
<dbReference type="SUPFAM" id="SSF57716">
    <property type="entry name" value="Glucocorticoid receptor-like (DNA-binding domain)"/>
    <property type="match status" value="1"/>
</dbReference>
<evidence type="ECO:0000256" key="8">
    <source>
        <dbReference type="ARBA" id="ARBA00022723"/>
    </source>
</evidence>
<reference evidence="24 25" key="1">
    <citation type="submission" date="2016-10" db="EMBL/GenBank/DDBJ databases">
        <authorList>
            <person name="Varghese N."/>
            <person name="Submissions S."/>
        </authorList>
    </citation>
    <scope>NUCLEOTIDE SEQUENCE [LARGE SCALE GENOMIC DNA]</scope>
    <source>
        <strain evidence="24 25">DSM 16525</strain>
    </source>
</reference>
<dbReference type="InterPro" id="IPR020629">
    <property type="entry name" value="FPG_Glyclase"/>
</dbReference>
<dbReference type="InterPro" id="IPR010979">
    <property type="entry name" value="Ribosomal_uS13-like_H2TH"/>
</dbReference>
<evidence type="ECO:0000259" key="21">
    <source>
        <dbReference type="PROSITE" id="PS51066"/>
    </source>
</evidence>
<dbReference type="InterPro" id="IPR035937">
    <property type="entry name" value="FPG_N"/>
</dbReference>
<dbReference type="GO" id="GO:0008270">
    <property type="term" value="F:zinc ion binding"/>
    <property type="evidence" value="ECO:0007669"/>
    <property type="project" value="UniProtKB-KW"/>
</dbReference>
<feature type="domain" description="FPG-type" evidence="21">
    <location>
        <begin position="236"/>
        <end position="270"/>
    </location>
</feature>
<dbReference type="Pfam" id="PF01149">
    <property type="entry name" value="Fapy_DNA_glyco"/>
    <property type="match status" value="1"/>
</dbReference>
<dbReference type="PANTHER" id="PTHR22993:SF9">
    <property type="entry name" value="FORMAMIDOPYRIMIDINE-DNA GLYCOSYLASE"/>
    <property type="match status" value="1"/>
</dbReference>
<dbReference type="Pfam" id="PF06831">
    <property type="entry name" value="H2TH"/>
    <property type="match status" value="1"/>
</dbReference>
<gene>
    <name evidence="23" type="primary">mutM_1</name>
    <name evidence="23" type="ORF">MFU01_33030</name>
    <name evidence="24" type="ORF">SAMN05443572_106308</name>
</gene>
<evidence type="ECO:0000313" key="24">
    <source>
        <dbReference type="EMBL" id="SEU21659.1"/>
    </source>
</evidence>
<evidence type="ECO:0000256" key="7">
    <source>
        <dbReference type="ARBA" id="ARBA00016240"/>
    </source>
</evidence>
<dbReference type="GO" id="GO:0034039">
    <property type="term" value="F:8-oxo-7,8-dihydroguanine DNA N-glycosylase activity"/>
    <property type="evidence" value="ECO:0007669"/>
    <property type="project" value="TreeGrafter"/>
</dbReference>
<dbReference type="CDD" id="cd08966">
    <property type="entry name" value="EcFpg-like_N"/>
    <property type="match status" value="1"/>
</dbReference>
<accession>A0A511T284</accession>
<evidence type="ECO:0000256" key="10">
    <source>
        <dbReference type="ARBA" id="ARBA00022771"/>
    </source>
</evidence>
<dbReference type="EC" id="4.2.99.18" evidence="6"/>
<keyword evidence="10 20" id="KW-0863">Zinc-finger</keyword>
<evidence type="ECO:0000256" key="4">
    <source>
        <dbReference type="ARBA" id="ARBA00011245"/>
    </source>
</evidence>
<comment type="catalytic activity">
    <reaction evidence="1">
        <text>Hydrolysis of DNA containing ring-opened 7-methylguanine residues, releasing 2,6-diamino-4-hydroxy-5-(N-methyl)formamidopyrimidine.</text>
        <dbReference type="EC" id="3.2.2.23"/>
    </reaction>
</comment>
<comment type="subunit">
    <text evidence="4">Monomer.</text>
</comment>
<dbReference type="EMBL" id="FOIB01000006">
    <property type="protein sequence ID" value="SEU21659.1"/>
    <property type="molecule type" value="Genomic_DNA"/>
</dbReference>
<evidence type="ECO:0000256" key="17">
    <source>
        <dbReference type="ARBA" id="ARBA00023295"/>
    </source>
</evidence>
<keyword evidence="8" id="KW-0479">Metal-binding</keyword>
<keyword evidence="13" id="KW-0238">DNA-binding</keyword>
<organism evidence="23 26">
    <name type="scientific">Myxococcus fulvus</name>
    <dbReference type="NCBI Taxonomy" id="33"/>
    <lineage>
        <taxon>Bacteria</taxon>
        <taxon>Pseudomonadati</taxon>
        <taxon>Myxococcota</taxon>
        <taxon>Myxococcia</taxon>
        <taxon>Myxococcales</taxon>
        <taxon>Cystobacterineae</taxon>
        <taxon>Myxococcaceae</taxon>
        <taxon>Myxococcus</taxon>
    </lineage>
</organism>
<dbReference type="PROSITE" id="PS51066">
    <property type="entry name" value="ZF_FPG_2"/>
    <property type="match status" value="1"/>
</dbReference>
<keyword evidence="17" id="KW-0326">Glycosidase</keyword>
<keyword evidence="11" id="KW-0378">Hydrolase</keyword>
<comment type="cofactor">
    <cofactor evidence="2">
        <name>Zn(2+)</name>
        <dbReference type="ChEBI" id="CHEBI:29105"/>
    </cofactor>
</comment>
<dbReference type="SMART" id="SM00898">
    <property type="entry name" value="Fapy_DNA_glyco"/>
    <property type="match status" value="1"/>
</dbReference>
<evidence type="ECO:0000313" key="26">
    <source>
        <dbReference type="Proteomes" id="UP000321514"/>
    </source>
</evidence>
<dbReference type="GO" id="GO:0006284">
    <property type="term" value="P:base-excision repair"/>
    <property type="evidence" value="ECO:0007669"/>
    <property type="project" value="InterPro"/>
</dbReference>
<dbReference type="Gene3D" id="1.10.8.50">
    <property type="match status" value="1"/>
</dbReference>
<evidence type="ECO:0000256" key="2">
    <source>
        <dbReference type="ARBA" id="ARBA00001947"/>
    </source>
</evidence>
<dbReference type="AlphaFoldDB" id="A0A511T284"/>
<comment type="catalytic activity">
    <reaction evidence="19">
        <text>2'-deoxyribonucleotide-(2'-deoxyribose 5'-phosphate)-2'-deoxyribonucleotide-DNA = a 3'-end 2'-deoxyribonucleotide-(2,3-dehydro-2,3-deoxyribose 5'-phosphate)-DNA + a 5'-end 5'-phospho-2'-deoxyribonucleoside-DNA + H(+)</text>
        <dbReference type="Rhea" id="RHEA:66592"/>
        <dbReference type="Rhea" id="RHEA-COMP:13180"/>
        <dbReference type="Rhea" id="RHEA-COMP:16897"/>
        <dbReference type="Rhea" id="RHEA-COMP:17067"/>
        <dbReference type="ChEBI" id="CHEBI:15378"/>
        <dbReference type="ChEBI" id="CHEBI:136412"/>
        <dbReference type="ChEBI" id="CHEBI:157695"/>
        <dbReference type="ChEBI" id="CHEBI:167181"/>
        <dbReference type="EC" id="4.2.99.18"/>
    </reaction>
</comment>
<evidence type="ECO:0000256" key="1">
    <source>
        <dbReference type="ARBA" id="ARBA00001668"/>
    </source>
</evidence>
<dbReference type="NCBIfam" id="TIGR00577">
    <property type="entry name" value="fpg"/>
    <property type="match status" value="1"/>
</dbReference>
<comment type="similarity">
    <text evidence="3">Belongs to the FPG family.</text>
</comment>
<keyword evidence="16" id="KW-0511">Multifunctional enzyme</keyword>
<dbReference type="Gene3D" id="3.20.190.10">
    <property type="entry name" value="MutM-like, N-terminal"/>
    <property type="match status" value="1"/>
</dbReference>
<sequence>MAEVPEVEIITRDLRQAVIGRRIADLEVLAPAAVRFPSPDDFVTALRGRRIVDARRRAKFILLGLDDGQTLAVHFMLWGELSLRPEGAERPSETLVILTLEDGEALFLTDTLGYARVAVGPTAELCARLKLEELGPEVLDTAFTPEVLARRLGRRRSPLKTVLLNQRIIAGLGNRDADESLWRAGLDPRRLATSLSRDEVSRLHQAMRTVLEEGLALRGTQRDLFGVKGKAKHRRNVFERTGAPCPSCTTPITHERVGGRNTHWCPRCQPEEGTATGPTQGVLW</sequence>
<keyword evidence="12" id="KW-0862">Zinc</keyword>
<dbReference type="InterPro" id="IPR010663">
    <property type="entry name" value="Znf_FPG/IleRS"/>
</dbReference>
<dbReference type="OrthoDB" id="9800855at2"/>
<evidence type="ECO:0000256" key="12">
    <source>
        <dbReference type="ARBA" id="ARBA00022833"/>
    </source>
</evidence>
<dbReference type="PROSITE" id="PS51068">
    <property type="entry name" value="FPG_CAT"/>
    <property type="match status" value="1"/>
</dbReference>
<dbReference type="Proteomes" id="UP000321514">
    <property type="component" value="Unassembled WGS sequence"/>
</dbReference>
<evidence type="ECO:0000256" key="6">
    <source>
        <dbReference type="ARBA" id="ARBA00012720"/>
    </source>
</evidence>
<dbReference type="EC" id="3.2.2.23" evidence="5"/>
<dbReference type="Proteomes" id="UP000183760">
    <property type="component" value="Unassembled WGS sequence"/>
</dbReference>
<keyword evidence="14" id="KW-0234">DNA repair</keyword>
<evidence type="ECO:0000259" key="22">
    <source>
        <dbReference type="PROSITE" id="PS51068"/>
    </source>
</evidence>
<protein>
    <recommendedName>
        <fullName evidence="7">Formamidopyrimidine-DNA glycosylase</fullName>
        <ecNumber evidence="5">3.2.2.23</ecNumber>
        <ecNumber evidence="6">4.2.99.18</ecNumber>
    </recommendedName>
    <alternativeName>
        <fullName evidence="18">DNA-(apurinic or apyrimidinic site) lyase MutM</fullName>
    </alternativeName>
</protein>
<dbReference type="InterPro" id="IPR015886">
    <property type="entry name" value="H2TH_FPG"/>
</dbReference>
<evidence type="ECO:0000256" key="19">
    <source>
        <dbReference type="ARBA" id="ARBA00044632"/>
    </source>
</evidence>
<evidence type="ECO:0000313" key="23">
    <source>
        <dbReference type="EMBL" id="GEN08266.1"/>
    </source>
</evidence>
<dbReference type="FunFam" id="1.10.8.50:FF:000003">
    <property type="entry name" value="Formamidopyrimidine-DNA glycosylase"/>
    <property type="match status" value="1"/>
</dbReference>
<dbReference type="GO" id="GO:0003684">
    <property type="term" value="F:damaged DNA binding"/>
    <property type="evidence" value="ECO:0007669"/>
    <property type="project" value="InterPro"/>
</dbReference>
<evidence type="ECO:0000256" key="16">
    <source>
        <dbReference type="ARBA" id="ARBA00023268"/>
    </source>
</evidence>
<evidence type="ECO:0000256" key="5">
    <source>
        <dbReference type="ARBA" id="ARBA00012024"/>
    </source>
</evidence>
<dbReference type="InterPro" id="IPR000214">
    <property type="entry name" value="Znf_DNA_glyclase/AP_lyase"/>
</dbReference>